<feature type="transmembrane region" description="Helical" evidence="2">
    <location>
        <begin position="45"/>
        <end position="63"/>
    </location>
</feature>
<dbReference type="AlphaFoldDB" id="A0A100XBW0"/>
<keyword evidence="2 3" id="KW-0812">Transmembrane</keyword>
<feature type="transmembrane region" description="Helical" evidence="2">
    <location>
        <begin position="149"/>
        <end position="167"/>
    </location>
</feature>
<dbReference type="STRING" id="1797.RMCT_0712"/>
<feature type="region of interest" description="Disordered" evidence="1">
    <location>
        <begin position="190"/>
        <end position="228"/>
    </location>
</feature>
<organism evidence="3 4">
    <name type="scientific">Mycolicibacterium thermoresistibile</name>
    <name type="common">Mycobacterium thermoresistibile</name>
    <dbReference type="NCBI Taxonomy" id="1797"/>
    <lineage>
        <taxon>Bacteria</taxon>
        <taxon>Bacillati</taxon>
        <taxon>Actinomycetota</taxon>
        <taxon>Actinomycetes</taxon>
        <taxon>Mycobacteriales</taxon>
        <taxon>Mycobacteriaceae</taxon>
        <taxon>Mycolicibacterium</taxon>
    </lineage>
</organism>
<feature type="region of interest" description="Disordered" evidence="1">
    <location>
        <begin position="1"/>
        <end position="20"/>
    </location>
</feature>
<dbReference type="Proteomes" id="UP000069654">
    <property type="component" value="Unassembled WGS sequence"/>
</dbReference>
<reference evidence="4" key="2">
    <citation type="submission" date="2016-02" db="EMBL/GenBank/DDBJ databases">
        <title>Draft genome sequence of five rapidly growing Mycobacterium species.</title>
        <authorList>
            <person name="Katahira K."/>
            <person name="Gotou Y."/>
            <person name="Iida K."/>
            <person name="Ogura Y."/>
            <person name="Hayashi T."/>
        </authorList>
    </citation>
    <scope>NUCLEOTIDE SEQUENCE [LARGE SCALE GENOMIC DNA]</scope>
    <source>
        <strain evidence="4">JCM6362</strain>
    </source>
</reference>
<gene>
    <name evidence="3" type="ORF">RMCT_0712</name>
</gene>
<evidence type="ECO:0000256" key="1">
    <source>
        <dbReference type="SAM" id="MobiDB-lite"/>
    </source>
</evidence>
<proteinExistence type="predicted"/>
<evidence type="ECO:0000313" key="3">
    <source>
        <dbReference type="EMBL" id="GAT13741.1"/>
    </source>
</evidence>
<keyword evidence="2" id="KW-0472">Membrane</keyword>
<dbReference type="OMA" id="VVWQRTI"/>
<name>A0A100XBW0_MYCTH</name>
<dbReference type="EMBL" id="BCTB01000004">
    <property type="protein sequence ID" value="GAT13741.1"/>
    <property type="molecule type" value="Genomic_DNA"/>
</dbReference>
<protein>
    <submittedName>
        <fullName evidence="3">Transmembrane protein</fullName>
    </submittedName>
</protein>
<comment type="caution">
    <text evidence="3">The sequence shown here is derived from an EMBL/GenBank/DDBJ whole genome shotgun (WGS) entry which is preliminary data.</text>
</comment>
<evidence type="ECO:0000256" key="2">
    <source>
        <dbReference type="SAM" id="Phobius"/>
    </source>
</evidence>
<feature type="compositionally biased region" description="Basic and acidic residues" evidence="1">
    <location>
        <begin position="204"/>
        <end position="228"/>
    </location>
</feature>
<accession>A0A100XBW0</accession>
<evidence type="ECO:0000313" key="4">
    <source>
        <dbReference type="Proteomes" id="UP000069654"/>
    </source>
</evidence>
<reference evidence="3 4" key="1">
    <citation type="journal article" date="2016" name="Genome Announc.">
        <title>Draft Genome Sequences of Five Rapidly Growing Mycobacterium Species, M. thermoresistibile, M. fortuitum subsp. acetamidolyticum, M. canariasense, M. brisbanense, and M. novocastrense.</title>
        <authorList>
            <person name="Katahira K."/>
            <person name="Ogura Y."/>
            <person name="Gotoh Y."/>
            <person name="Hayashi T."/>
        </authorList>
    </citation>
    <scope>NUCLEOTIDE SEQUENCE [LARGE SCALE GENOMIC DNA]</scope>
    <source>
        <strain evidence="3 4">JCM6362</strain>
    </source>
</reference>
<keyword evidence="2" id="KW-1133">Transmembrane helix</keyword>
<feature type="compositionally biased region" description="Basic and acidic residues" evidence="1">
    <location>
        <begin position="8"/>
        <end position="20"/>
    </location>
</feature>
<feature type="transmembrane region" description="Helical" evidence="2">
    <location>
        <begin position="92"/>
        <end position="110"/>
    </location>
</feature>
<dbReference type="RefSeq" id="WP_003926799.1">
    <property type="nucleotide sequence ID" value="NZ_LT906483.1"/>
</dbReference>
<sequence>MWLLSAEGSDRDDSRGRREHDDLDEFRSEIEAAERRLAGEFDPGARALVVAILVFVILVTFVLPHTGGVRGWDVLLGGEAAGAAGVSLPSRVFGWCTLVFSVGFSMIALLTRRWALAWVALAGSAVASAFGMLAIWSRQTAAEQYPGPGFGLVIAWIAVMVLTFHWARAVWARTDLQMAAEADRRRRAAERHLRSLDPDASDPAVDREAHLDSPDVTGPDDRGDEHGR</sequence>
<feature type="transmembrane region" description="Helical" evidence="2">
    <location>
        <begin position="117"/>
        <end position="137"/>
    </location>
</feature>